<name>A0A218M369_9CAUD</name>
<reference evidence="1 2" key="1">
    <citation type="submission" date="2017-08" db="EMBL/GenBank/DDBJ databases">
        <title>Characterization and complete genome sequence of novel bacteriophage infecting the causal agent of bacterial fruit blotch, Acidovorax citrulli.</title>
        <authorList>
            <person name="Midani A.R."/>
            <person name="Park S.-H."/>
            <person name="Choi T.-J."/>
        </authorList>
    </citation>
    <scope>NUCLEOTIDE SEQUENCE [LARGE SCALE GENOMIC DNA]</scope>
</reference>
<dbReference type="Proteomes" id="UP000224101">
    <property type="component" value="Segment"/>
</dbReference>
<dbReference type="KEGG" id="vg:40085904"/>
<dbReference type="RefSeq" id="YP_009609819.1">
    <property type="nucleotide sequence ID" value="NC_041997.1"/>
</dbReference>
<sequence>MLILKPSDSFIGFPVGDVSGDMWDSFSRARDAIAAAKDAKRLEMWKAVAANYNKSKFPWSKRIDPDTARDWYDKNHRATRGLYGNPWLPCGLHSQRIDNMHSDVLDFIDSLEKSQWLEATFVVYVPLKTFNSYQRLIDENPH</sequence>
<evidence type="ECO:0000313" key="1">
    <source>
        <dbReference type="EMBL" id="ASD50500.1"/>
    </source>
</evidence>
<dbReference type="EMBL" id="KY979132">
    <property type="protein sequence ID" value="ASD50500.1"/>
    <property type="molecule type" value="Genomic_DNA"/>
</dbReference>
<proteinExistence type="predicted"/>
<evidence type="ECO:0000313" key="2">
    <source>
        <dbReference type="Proteomes" id="UP000224101"/>
    </source>
</evidence>
<organism evidence="1 2">
    <name type="scientific">Acidovorax phage ACP17</name>
    <dbReference type="NCBI Taxonomy" id="2010329"/>
    <lineage>
        <taxon>Viruses</taxon>
        <taxon>Duplodnaviria</taxon>
        <taxon>Heunggongvirae</taxon>
        <taxon>Uroviricota</taxon>
        <taxon>Caudoviricetes</taxon>
        <taxon>Busanvirus</taxon>
        <taxon>Busanvirus ACP17</taxon>
    </lineage>
</organism>
<accession>A0A218M369</accession>
<protein>
    <submittedName>
        <fullName evidence="1">Uncharacterized protein</fullName>
    </submittedName>
</protein>
<dbReference type="GeneID" id="40085904"/>
<keyword evidence="2" id="KW-1185">Reference proteome</keyword>